<sequence>MPEYRRQLRATIVAKGLSRIQFWRGHQRRNQDGPSEVNKHKVEHVTVASRLTELQQRSKRGAFCIIRGPVYLCDMRNREFVEQERHAGH</sequence>
<reference evidence="1 2" key="1">
    <citation type="submission" date="2023-03" db="EMBL/GenBank/DDBJ databases">
        <title>High-quality genome of Scylla paramamosain provides insights in environmental adaptation.</title>
        <authorList>
            <person name="Zhang L."/>
        </authorList>
    </citation>
    <scope>NUCLEOTIDE SEQUENCE [LARGE SCALE GENOMIC DNA]</scope>
    <source>
        <strain evidence="1">LZ_2023a</strain>
        <tissue evidence="1">Muscle</tissue>
    </source>
</reference>
<accession>A0AAW0T9D0</accession>
<dbReference type="EMBL" id="JARAKH010000036">
    <property type="protein sequence ID" value="KAK8383535.1"/>
    <property type="molecule type" value="Genomic_DNA"/>
</dbReference>
<evidence type="ECO:0000313" key="2">
    <source>
        <dbReference type="Proteomes" id="UP001487740"/>
    </source>
</evidence>
<proteinExistence type="predicted"/>
<comment type="caution">
    <text evidence="1">The sequence shown here is derived from an EMBL/GenBank/DDBJ whole genome shotgun (WGS) entry which is preliminary data.</text>
</comment>
<gene>
    <name evidence="1" type="ORF">O3P69_015769</name>
</gene>
<evidence type="ECO:0000313" key="1">
    <source>
        <dbReference type="EMBL" id="KAK8383535.1"/>
    </source>
</evidence>
<dbReference type="AlphaFoldDB" id="A0AAW0T9D0"/>
<organism evidence="1 2">
    <name type="scientific">Scylla paramamosain</name>
    <name type="common">Mud crab</name>
    <dbReference type="NCBI Taxonomy" id="85552"/>
    <lineage>
        <taxon>Eukaryota</taxon>
        <taxon>Metazoa</taxon>
        <taxon>Ecdysozoa</taxon>
        <taxon>Arthropoda</taxon>
        <taxon>Crustacea</taxon>
        <taxon>Multicrustacea</taxon>
        <taxon>Malacostraca</taxon>
        <taxon>Eumalacostraca</taxon>
        <taxon>Eucarida</taxon>
        <taxon>Decapoda</taxon>
        <taxon>Pleocyemata</taxon>
        <taxon>Brachyura</taxon>
        <taxon>Eubrachyura</taxon>
        <taxon>Portunoidea</taxon>
        <taxon>Portunidae</taxon>
        <taxon>Portuninae</taxon>
        <taxon>Scylla</taxon>
    </lineage>
</organism>
<keyword evidence="2" id="KW-1185">Reference proteome</keyword>
<name>A0AAW0T9D0_SCYPA</name>
<protein>
    <submittedName>
        <fullName evidence="1">Uncharacterized protein</fullName>
    </submittedName>
</protein>
<dbReference type="Proteomes" id="UP001487740">
    <property type="component" value="Unassembled WGS sequence"/>
</dbReference>